<name>A0A6P1NBW2_9PROT</name>
<dbReference type="GO" id="GO:0005737">
    <property type="term" value="C:cytoplasm"/>
    <property type="evidence" value="ECO:0007669"/>
    <property type="project" value="UniProtKB-SubCell"/>
</dbReference>
<dbReference type="KEGG" id="bomb:GT348_00285"/>
<evidence type="ECO:0000256" key="4">
    <source>
        <dbReference type="ARBA" id="ARBA00022490"/>
    </source>
</evidence>
<dbReference type="InterPro" id="IPR053924">
    <property type="entry name" value="RecX_HTH_2nd"/>
</dbReference>
<keyword evidence="7" id="KW-1185">Reference proteome</keyword>
<comment type="subcellular location">
    <subcellularLocation>
        <location evidence="1">Cytoplasm</location>
    </subcellularLocation>
</comment>
<evidence type="ECO:0000256" key="2">
    <source>
        <dbReference type="ARBA" id="ARBA00009695"/>
    </source>
</evidence>
<keyword evidence="4" id="KW-0963">Cytoplasm</keyword>
<dbReference type="Gene3D" id="1.10.10.10">
    <property type="entry name" value="Winged helix-like DNA-binding domain superfamily/Winged helix DNA-binding domain"/>
    <property type="match status" value="1"/>
</dbReference>
<dbReference type="Pfam" id="PF02631">
    <property type="entry name" value="RecX_HTH2"/>
    <property type="match status" value="1"/>
</dbReference>
<comment type="similarity">
    <text evidence="2">Belongs to the RecX family.</text>
</comment>
<sequence>MKDYLPLLTAQILREAALAHVARFAATRQGLRQVLQRRVKRWGMRALRSGIEPDEITAQEQSLALEIEKILDAMEELKVIDDESFARSRTRNLMRTGRSRRAVQAHLLTKGVDSDLAEETVKETLETLTEATGEEAEFVAALILARKRGLGAFQRVDREGKDPHKILAIFARNGFSHEIAKRALAIEKDEAEDIIYRFRSL</sequence>
<evidence type="ECO:0000256" key="3">
    <source>
        <dbReference type="ARBA" id="ARBA00018111"/>
    </source>
</evidence>
<feature type="domain" description="RecX second three-helical" evidence="5">
    <location>
        <begin position="81"/>
        <end position="120"/>
    </location>
</feature>
<dbReference type="EMBL" id="CP047652">
    <property type="protein sequence ID" value="QHI94969.1"/>
    <property type="molecule type" value="Genomic_DNA"/>
</dbReference>
<proteinExistence type="inferred from homology"/>
<dbReference type="RefSeq" id="WP_160618047.1">
    <property type="nucleotide sequence ID" value="NZ_CP047652.1"/>
</dbReference>
<reference evidence="6 7" key="1">
    <citation type="submission" date="2020-01" db="EMBL/GenBank/DDBJ databases">
        <title>Genome sequencing of strain KACC 21507.</title>
        <authorList>
            <person name="Heo J."/>
            <person name="Kim S.-J."/>
            <person name="Kim J.-S."/>
            <person name="Hong S.-B."/>
            <person name="Kwon S.-W."/>
        </authorList>
    </citation>
    <scope>NUCLEOTIDE SEQUENCE [LARGE SCALE GENOMIC DNA]</scope>
    <source>
        <strain evidence="6 7">KACC 21507</strain>
    </source>
</reference>
<gene>
    <name evidence="6" type="ORF">GT348_00285</name>
</gene>
<dbReference type="InterPro" id="IPR036388">
    <property type="entry name" value="WH-like_DNA-bd_sf"/>
</dbReference>
<evidence type="ECO:0000259" key="5">
    <source>
        <dbReference type="Pfam" id="PF02631"/>
    </source>
</evidence>
<dbReference type="Proteomes" id="UP000463975">
    <property type="component" value="Chromosome"/>
</dbReference>
<accession>A0A6P1NBW2</accession>
<evidence type="ECO:0000256" key="1">
    <source>
        <dbReference type="ARBA" id="ARBA00004496"/>
    </source>
</evidence>
<evidence type="ECO:0000313" key="6">
    <source>
        <dbReference type="EMBL" id="QHI94969.1"/>
    </source>
</evidence>
<organism evidence="6 7">
    <name type="scientific">Aristophania vespae</name>
    <dbReference type="NCBI Taxonomy" id="2697033"/>
    <lineage>
        <taxon>Bacteria</taxon>
        <taxon>Pseudomonadati</taxon>
        <taxon>Pseudomonadota</taxon>
        <taxon>Alphaproteobacteria</taxon>
        <taxon>Acetobacterales</taxon>
        <taxon>Acetobacteraceae</taxon>
        <taxon>Aristophania</taxon>
    </lineage>
</organism>
<evidence type="ECO:0000313" key="7">
    <source>
        <dbReference type="Proteomes" id="UP000463975"/>
    </source>
</evidence>
<protein>
    <recommendedName>
        <fullName evidence="3">Regulatory protein RecX</fullName>
    </recommendedName>
</protein>
<dbReference type="AlphaFoldDB" id="A0A6P1NBW2"/>